<dbReference type="GeneID" id="56039708"/>
<dbReference type="KEGG" id="halu:HUG12_19575"/>
<dbReference type="OrthoDB" id="379624at2157"/>
<dbReference type="EMBL" id="CP058579">
    <property type="protein sequence ID" value="QLG63802.1"/>
    <property type="molecule type" value="Genomic_DNA"/>
</dbReference>
<dbReference type="RefSeq" id="WP_179270386.1">
    <property type="nucleotide sequence ID" value="NZ_CP058579.1"/>
</dbReference>
<name>A0A7D5QJ26_9EURY</name>
<gene>
    <name evidence="2" type="ORF">HUG12_19575</name>
</gene>
<dbReference type="AlphaFoldDB" id="A0A7D5QJ26"/>
<keyword evidence="1" id="KW-0812">Transmembrane</keyword>
<feature type="transmembrane region" description="Helical" evidence="1">
    <location>
        <begin position="100"/>
        <end position="119"/>
    </location>
</feature>
<sequence length="130" mass="13275">MPARRLGDLAYALAGWFLLALAPAAGVIELLSLGAVGTGPAFVLAALVAAPLAAFHWLGRRSVGPLGAMFFWAVALSVTAGLPLAFLLDRFAVGGGLGAPAVRLAFLAVVYAGAYVVGVRRRSDGFAVRP</sequence>
<keyword evidence="1" id="KW-1133">Transmembrane helix</keyword>
<evidence type="ECO:0000313" key="3">
    <source>
        <dbReference type="Proteomes" id="UP000509626"/>
    </source>
</evidence>
<feature type="transmembrane region" description="Helical" evidence="1">
    <location>
        <begin position="40"/>
        <end position="58"/>
    </location>
</feature>
<evidence type="ECO:0000256" key="1">
    <source>
        <dbReference type="SAM" id="Phobius"/>
    </source>
</evidence>
<reference evidence="2 3" key="1">
    <citation type="submission" date="2020-06" db="EMBL/GenBank/DDBJ databases">
        <title>NJ-3-1, isolated from saline soil.</title>
        <authorList>
            <person name="Cui H.L."/>
            <person name="Shi X."/>
        </authorList>
    </citation>
    <scope>NUCLEOTIDE SEQUENCE [LARGE SCALE GENOMIC DNA]</scope>
    <source>
        <strain evidence="2 3">NJ-3-1</strain>
    </source>
</reference>
<protein>
    <submittedName>
        <fullName evidence="2">Uncharacterized protein</fullName>
    </submittedName>
</protein>
<keyword evidence="1" id="KW-0472">Membrane</keyword>
<proteinExistence type="predicted"/>
<organism evidence="2 3">
    <name type="scientific">Halorarum salinum</name>
    <dbReference type="NCBI Taxonomy" id="2743089"/>
    <lineage>
        <taxon>Archaea</taxon>
        <taxon>Methanobacteriati</taxon>
        <taxon>Methanobacteriota</taxon>
        <taxon>Stenosarchaea group</taxon>
        <taxon>Halobacteria</taxon>
        <taxon>Halobacteriales</taxon>
        <taxon>Haloferacaceae</taxon>
        <taxon>Halorarum</taxon>
    </lineage>
</organism>
<evidence type="ECO:0000313" key="2">
    <source>
        <dbReference type="EMBL" id="QLG63802.1"/>
    </source>
</evidence>
<feature type="transmembrane region" description="Helical" evidence="1">
    <location>
        <begin position="70"/>
        <end position="88"/>
    </location>
</feature>
<dbReference type="Proteomes" id="UP000509626">
    <property type="component" value="Chromosome"/>
</dbReference>
<keyword evidence="3" id="KW-1185">Reference proteome</keyword>
<accession>A0A7D5QJ26</accession>